<dbReference type="PRINTS" id="PR00702">
    <property type="entry name" value="ACRIFLAVINRP"/>
</dbReference>
<evidence type="ECO:0000313" key="1">
    <source>
        <dbReference type="EMBL" id="SPY43767.1"/>
    </source>
</evidence>
<dbReference type="Gene3D" id="3.30.70.1440">
    <property type="entry name" value="Multidrug efflux transporter AcrB pore domain"/>
    <property type="match status" value="1"/>
</dbReference>
<dbReference type="PANTHER" id="PTHR32063">
    <property type="match status" value="1"/>
</dbReference>
<dbReference type="InterPro" id="IPR027463">
    <property type="entry name" value="AcrB_DN_DC_subdom"/>
</dbReference>
<dbReference type="GO" id="GO:0042910">
    <property type="term" value="F:xenobiotic transmembrane transporter activity"/>
    <property type="evidence" value="ECO:0007669"/>
    <property type="project" value="TreeGrafter"/>
</dbReference>
<dbReference type="PANTHER" id="PTHR32063:SF33">
    <property type="entry name" value="RND SUPERFAMILY EFFLUX PUMP PERMEASE COMPONENT"/>
    <property type="match status" value="1"/>
</dbReference>
<dbReference type="Gene3D" id="3.30.2090.10">
    <property type="entry name" value="Multidrug efflux transporter AcrB TolC docking domain, DN and DC subdomains"/>
    <property type="match status" value="2"/>
</dbReference>
<dbReference type="SUPFAM" id="SSF82714">
    <property type="entry name" value="Multidrug efflux transporter AcrB TolC docking domain, DN and DC subdomains"/>
    <property type="match status" value="2"/>
</dbReference>
<dbReference type="Pfam" id="PF00873">
    <property type="entry name" value="ACR_tran"/>
    <property type="match status" value="1"/>
</dbReference>
<dbReference type="EMBL" id="UATL01000005">
    <property type="protein sequence ID" value="SPY43767.1"/>
    <property type="molecule type" value="Genomic_DNA"/>
</dbReference>
<dbReference type="Proteomes" id="UP000251647">
    <property type="component" value="Unassembled WGS sequence"/>
</dbReference>
<dbReference type="OrthoDB" id="5287122at2"/>
<dbReference type="Gene3D" id="3.30.70.1430">
    <property type="entry name" value="Multidrug efflux transporter AcrB pore domain"/>
    <property type="match status" value="2"/>
</dbReference>
<dbReference type="GO" id="GO:0005886">
    <property type="term" value="C:plasma membrane"/>
    <property type="evidence" value="ECO:0007669"/>
    <property type="project" value="TreeGrafter"/>
</dbReference>
<dbReference type="AlphaFoldDB" id="A0A2T3QJN4"/>
<dbReference type="Gene3D" id="3.30.70.1320">
    <property type="entry name" value="Multidrug efflux transporter AcrB pore domain like"/>
    <property type="match status" value="1"/>
</dbReference>
<proteinExistence type="predicted"/>
<dbReference type="SUPFAM" id="SSF82693">
    <property type="entry name" value="Multidrug efflux transporter AcrB pore domain, PN1, PN2, PC1 and PC2 subdomains"/>
    <property type="match status" value="2"/>
</dbReference>
<dbReference type="RefSeq" id="WP_005305115.1">
    <property type="nucleotide sequence ID" value="NZ_PYOG01000010.1"/>
</dbReference>
<name>A0A2T3QJN4_PHODM</name>
<evidence type="ECO:0000313" key="2">
    <source>
        <dbReference type="Proteomes" id="UP000251647"/>
    </source>
</evidence>
<protein>
    <submittedName>
        <fullName evidence="1">Multidrug-efflux transporter MexB</fullName>
    </submittedName>
</protein>
<sequence length="1037" mass="115846">MNRTSRGLIAWFTYNPVAANLLMLIVMVGGVISIGLINKEIFPSFALNRISITTVYSGAAPEEIEKTINGKIEQTLTGLNGIKRMTSRAVESQGVVVLELEKNTDIDDIYQKVKQRVDAITTFPLDIETPTVLKDEFLSNVVYLSVYGDASDRQLKEFAKQLKDSLLLNTSATNAELSGVKDYEIAIEINEYQRRKHNLTLSQIAKAIEQQSIDLPSGSIKALDGDLLVRAKGQRKLGDQFSDVVVKYNGDGSRVYLTDIAKISDGFAEQVILNRFNQQRAAVIQIRNLTSEDASQIAKEVSQFAKDEQAKLPEGIYIDSWADMSHYLEGRLNMMLSNMLYGGILVFLILALFLELRLAFWVILGLPFCFLGTLLLMPFEGIGVSINLISLFGFILVLGIVVDDAIVVGESVYTEVEKQGNSIETVIKGAKRVAIPATFGVLTTIAAFLPMLLSDNPRTEFFKSIGWVVVLCLIFSLIESKWILPAHLARSKLVDNTQNKGRLSQWKFQFNQRVSLFIDCDYRRFIRFCLSQKYSVLATFIGVLIIALSLVFSGQLRWVFFPKLPSDYIQVMVDMERSSSDQQNKRVALQLEQALYQVDEHYQTELGLPVVKHSFLNMSDDSTMFVLVELEKGENLPVSSFDILEQWKSAIPPLVGVKKIRYEASIGRSTGDIQFSLKGKELRQLQQAAQALKYEISMFDGTYNIEDDLASQNQEAILKLKPIGQALGLTLADVATQVRHAFYGYEVDRVLRDKEEVKVMVRAPKMERTSLGYLQRLFILLPNGNQVPFSEVASVELEPAFTQVNRVNSERAVVVSANVFKNEASPSHIVKTLKQEVIPRLKNQYPNVSFDLDGEVKDEQDTQSSLARDAVIALFTIYALMAIPLRSYVQPLIIMSVIPFGIIGAIAGHYFAGLTLNLLSVFGILALAGVVVNDSLVLVTFINRAREQGMKIEQAVEEAGCHRFRAIVLTSLTTFCGLAPILLEKSLQAQIVIPMATSLAFGILFATVVTLILVPSLYLILVDIKRWGWKLKRFYTT</sequence>
<dbReference type="Gene3D" id="1.20.1640.10">
    <property type="entry name" value="Multidrug efflux transporter AcrB transmembrane domain"/>
    <property type="match status" value="2"/>
</dbReference>
<gene>
    <name evidence="1" type="primary">mexB</name>
    <name evidence="1" type="ORF">NCTC11647_02699</name>
</gene>
<dbReference type="InterPro" id="IPR001036">
    <property type="entry name" value="Acrflvin-R"/>
</dbReference>
<organism evidence="1 2">
    <name type="scientific">Photobacterium damselae</name>
    <dbReference type="NCBI Taxonomy" id="38293"/>
    <lineage>
        <taxon>Bacteria</taxon>
        <taxon>Pseudomonadati</taxon>
        <taxon>Pseudomonadota</taxon>
        <taxon>Gammaproteobacteria</taxon>
        <taxon>Vibrionales</taxon>
        <taxon>Vibrionaceae</taxon>
        <taxon>Photobacterium</taxon>
    </lineage>
</organism>
<reference evidence="1 2" key="1">
    <citation type="submission" date="2018-06" db="EMBL/GenBank/DDBJ databases">
        <authorList>
            <consortium name="Pathogen Informatics"/>
            <person name="Doyle S."/>
        </authorList>
    </citation>
    <scope>NUCLEOTIDE SEQUENCE [LARGE SCALE GENOMIC DNA]</scope>
    <source>
        <strain evidence="1 2">NCTC11647</strain>
    </source>
</reference>
<dbReference type="SUPFAM" id="SSF82866">
    <property type="entry name" value="Multidrug efflux transporter AcrB transmembrane domain"/>
    <property type="match status" value="2"/>
</dbReference>
<accession>A0A2T3QJN4</accession>